<keyword evidence="4 9" id="KW-0812">Transmembrane</keyword>
<dbReference type="InterPro" id="IPR006686">
    <property type="entry name" value="MscS_channel_CS"/>
</dbReference>
<feature type="transmembrane region" description="Helical" evidence="9">
    <location>
        <begin position="823"/>
        <end position="845"/>
    </location>
</feature>
<comment type="similarity">
    <text evidence="2">Belongs to the MscS (TC 1.A.23) family.</text>
</comment>
<dbReference type="Pfam" id="PF21082">
    <property type="entry name" value="MS_channel_3rd"/>
    <property type="match status" value="1"/>
</dbReference>
<evidence type="ECO:0000256" key="7">
    <source>
        <dbReference type="SAM" id="Coils"/>
    </source>
</evidence>
<feature type="transmembrane region" description="Helical" evidence="9">
    <location>
        <begin position="789"/>
        <end position="811"/>
    </location>
</feature>
<evidence type="ECO:0000256" key="6">
    <source>
        <dbReference type="ARBA" id="ARBA00023136"/>
    </source>
</evidence>
<dbReference type="CDD" id="cd01007">
    <property type="entry name" value="PBP2_BvgS_HisK_like"/>
    <property type="match status" value="1"/>
</dbReference>
<dbReference type="PROSITE" id="PS01246">
    <property type="entry name" value="UPF0003"/>
    <property type="match status" value="1"/>
</dbReference>
<keyword evidence="7" id="KW-0175">Coiled coil</keyword>
<dbReference type="RefSeq" id="WP_263541007.1">
    <property type="nucleotide sequence ID" value="NZ_JAOVZO020000019.1"/>
</dbReference>
<reference evidence="11" key="1">
    <citation type="submission" date="2023-02" db="EMBL/GenBank/DDBJ databases">
        <title>Tahibacter soli sp. nov. isolated from soil.</title>
        <authorList>
            <person name="Baek J.H."/>
            <person name="Lee J.K."/>
            <person name="Choi D.G."/>
            <person name="Jeon C.O."/>
        </authorList>
    </citation>
    <scope>NUCLEOTIDE SEQUENCE</scope>
    <source>
        <strain evidence="11">BL</strain>
    </source>
</reference>
<dbReference type="GO" id="GO:0005886">
    <property type="term" value="C:plasma membrane"/>
    <property type="evidence" value="ECO:0007669"/>
    <property type="project" value="UniProtKB-SubCell"/>
</dbReference>
<dbReference type="InterPro" id="IPR023408">
    <property type="entry name" value="MscS_beta-dom_sf"/>
</dbReference>
<dbReference type="InterPro" id="IPR010920">
    <property type="entry name" value="LSM_dom_sf"/>
</dbReference>
<evidence type="ECO:0000256" key="5">
    <source>
        <dbReference type="ARBA" id="ARBA00022989"/>
    </source>
</evidence>
<evidence type="ECO:0000256" key="1">
    <source>
        <dbReference type="ARBA" id="ARBA00004651"/>
    </source>
</evidence>
<dbReference type="SMART" id="SM00062">
    <property type="entry name" value="PBPb"/>
    <property type="match status" value="1"/>
</dbReference>
<evidence type="ECO:0000256" key="3">
    <source>
        <dbReference type="ARBA" id="ARBA00022475"/>
    </source>
</evidence>
<dbReference type="GO" id="GO:0008381">
    <property type="term" value="F:mechanosensitive monoatomic ion channel activity"/>
    <property type="evidence" value="ECO:0007669"/>
    <property type="project" value="UniProtKB-ARBA"/>
</dbReference>
<dbReference type="Pfam" id="PF00497">
    <property type="entry name" value="SBP_bac_3"/>
    <property type="match status" value="1"/>
</dbReference>
<dbReference type="InterPro" id="IPR011014">
    <property type="entry name" value="MscS_channel_TM-2"/>
</dbReference>
<feature type="region of interest" description="Disordered" evidence="8">
    <location>
        <begin position="258"/>
        <end position="277"/>
    </location>
</feature>
<dbReference type="SUPFAM" id="SSF82861">
    <property type="entry name" value="Mechanosensitive channel protein MscS (YggB), transmembrane region"/>
    <property type="match status" value="1"/>
</dbReference>
<feature type="transmembrane region" description="Helical" evidence="9">
    <location>
        <begin position="976"/>
        <end position="996"/>
    </location>
</feature>
<feature type="transmembrane region" description="Helical" evidence="9">
    <location>
        <begin position="1046"/>
        <end position="1064"/>
    </location>
</feature>
<dbReference type="InterPro" id="IPR025692">
    <property type="entry name" value="MscS_IM_dom1"/>
</dbReference>
<dbReference type="Pfam" id="PF12794">
    <property type="entry name" value="MscS_TM"/>
    <property type="match status" value="1"/>
</dbReference>
<feature type="domain" description="Solute-binding protein family 3/N-terminal" evidence="10">
    <location>
        <begin position="37"/>
        <end position="256"/>
    </location>
</feature>
<feature type="transmembrane region" description="Helical" evidence="9">
    <location>
        <begin position="876"/>
        <end position="894"/>
    </location>
</feature>
<dbReference type="Gene3D" id="3.30.70.100">
    <property type="match status" value="1"/>
</dbReference>
<dbReference type="SUPFAM" id="SSF53850">
    <property type="entry name" value="Periplasmic binding protein-like II"/>
    <property type="match status" value="1"/>
</dbReference>
<dbReference type="Gene3D" id="1.10.287.1260">
    <property type="match status" value="1"/>
</dbReference>
<dbReference type="InterPro" id="IPR052702">
    <property type="entry name" value="MscS-like_channel"/>
</dbReference>
<evidence type="ECO:0000256" key="4">
    <source>
        <dbReference type="ARBA" id="ARBA00022692"/>
    </source>
</evidence>
<dbReference type="InterPro" id="IPR024393">
    <property type="entry name" value="MscS_porin"/>
</dbReference>
<organism evidence="11 12">
    <name type="scientific">Tahibacter soli</name>
    <dbReference type="NCBI Taxonomy" id="2983605"/>
    <lineage>
        <taxon>Bacteria</taxon>
        <taxon>Pseudomonadati</taxon>
        <taxon>Pseudomonadota</taxon>
        <taxon>Gammaproteobacteria</taxon>
        <taxon>Lysobacterales</taxon>
        <taxon>Rhodanobacteraceae</taxon>
        <taxon>Tahibacter</taxon>
    </lineage>
</organism>
<gene>
    <name evidence="11" type="ORF">OD750_019565</name>
</gene>
<comment type="subcellular location">
    <subcellularLocation>
        <location evidence="1">Cell membrane</location>
        <topology evidence="1">Multi-pass membrane protein</topology>
    </subcellularLocation>
</comment>
<dbReference type="InterPro" id="IPR011066">
    <property type="entry name" value="MscS_channel_C_sf"/>
</dbReference>
<feature type="transmembrane region" description="Helical" evidence="9">
    <location>
        <begin position="745"/>
        <end position="764"/>
    </location>
</feature>
<sequence length="1366" mass="149144">MLDWIRPLLFAVLALAAQPGRAQPPTDLELWRRAHPEIRIAPDPDFAPIDSLDAKNQQQGLAADYLKLIGQRTGLKFRVVPVGSWSEAMEALRERRVDMLSAAFASKAREEFALFTAPYLRLPCAVFVRADSGLKLDQIDGRSIGVALEHVCQEDLAPLARKAQITALRNSTEALKALVDGKVDALAGDLVTLQAAANRLGVRDRLSIAGQIGADGPLSFAVRKDWPQLKQILDEALAGIDVDDEAQLRQRWLKDLLPNDPAKDAQTSTSDDALPPGLAPALEAARKALAEQKSLAADDVRAATEALDAADADERKSEALLVERQALRDAAAKAATDNAALDQALARDDTAALLTWRASLPERASVEQLEGLLGRERAALADARAAVNTLQSDAARQLERPAQIRKELKNAQAQIAAPADADKAADKTAGVVADAKRLQHEAARRLAQITVAKLEDELRSYEPRLRLASAQLRENQREAAQRQQKVDALQNLILDRNTAVASAINERMRKEADAFAPAGPALAAPARQNVAYADELSRATRRLAEIRVLREDYAKNRIATEQALKNTKERVDIGGVTEAVGLILLAEREKLQPAAALKRKLAALQTELAQAKIRLIDLRELGTSLDDPAARVDEQVKLLPPGTENTTALRQSLFRVFGARAEVVAQLSLAQRSLADALADTEQELKSLTDASAALRDLLDAHLLWTPSHGPVDRNWPLAIASGALDAFRPDRWWDAAKLAVNLAVGRPASTLAGLALVVALLLYRRRIPAKLDAIATPMRRIRTDRYRLSGEAFALSLVATLPLPLAVWLGSRLLQRAGDAGYVFSDALGLTLGQMVPTVAMLSFMRWLTADKGLAATHFRWNPSRRQALDTIRRWLTFGLVPAMFLLLMYFNYGEQFANAGFARAVLIVGCLLLARLVWQVMAPGVLWSSRTLEPVRTRQLLRIGLTGAVLGLVMLALAGYLLTAVTLAGRLVESGSAFLALATLNGMALRWLSLGERRLALKRMEEKREADGARDDAELETRPEFVAEAEQITLASINQQTRRLLRALTTVVLAATLLWVWSDVTPALSYLGNIDAWKSSYTADGKAVEVTVNLRSLLFAVVALMLTWVATRNLPGLLEIGVLRRLNVDAPTRYAITAISRYAIAIFGTVFGLSLFGLRWGQLQWMAAALTVGLGFGLQEIFANFVSGLIVLFERPIRVGDVISIGGIEGTVTRIRTRATTVVDWDNREVVIPNKTFITSQLTNWTLTDAVTRVVIKLGVAYDSDPEAVRALLLDVARAHPKVLKEPGPNCWCVALADSTLNFELRVFVGDTLERNGVRNDLHGTILREFRARKIEIAFPQMDVWVRAAPALPAADAPKPEAAS</sequence>
<keyword evidence="12" id="KW-1185">Reference proteome</keyword>
<accession>A0A9X3YPV3</accession>
<dbReference type="Gene3D" id="3.40.190.10">
    <property type="entry name" value="Periplasmic binding protein-like II"/>
    <property type="match status" value="2"/>
</dbReference>
<proteinExistence type="inferred from homology"/>
<dbReference type="SUPFAM" id="SSF82689">
    <property type="entry name" value="Mechanosensitive channel protein MscS (YggB), C-terminal domain"/>
    <property type="match status" value="1"/>
</dbReference>
<evidence type="ECO:0000259" key="10">
    <source>
        <dbReference type="SMART" id="SM00062"/>
    </source>
</evidence>
<dbReference type="Proteomes" id="UP001139971">
    <property type="component" value="Unassembled WGS sequence"/>
</dbReference>
<feature type="transmembrane region" description="Helical" evidence="9">
    <location>
        <begin position="942"/>
        <end position="964"/>
    </location>
</feature>
<evidence type="ECO:0000256" key="9">
    <source>
        <dbReference type="SAM" id="Phobius"/>
    </source>
</evidence>
<feature type="transmembrane region" description="Helical" evidence="9">
    <location>
        <begin position="1141"/>
        <end position="1162"/>
    </location>
</feature>
<comment type="caution">
    <text evidence="11">The sequence shown here is derived from an EMBL/GenBank/DDBJ whole genome shotgun (WGS) entry which is preliminary data.</text>
</comment>
<dbReference type="SUPFAM" id="SSF50182">
    <property type="entry name" value="Sm-like ribonucleoproteins"/>
    <property type="match status" value="1"/>
</dbReference>
<dbReference type="PANTHER" id="PTHR30347">
    <property type="entry name" value="POTASSIUM CHANNEL RELATED"/>
    <property type="match status" value="1"/>
</dbReference>
<dbReference type="Gene3D" id="2.30.30.60">
    <property type="match status" value="1"/>
</dbReference>
<keyword evidence="5 9" id="KW-1133">Transmembrane helix</keyword>
<feature type="transmembrane region" description="Helical" evidence="9">
    <location>
        <begin position="1168"/>
        <end position="1195"/>
    </location>
</feature>
<feature type="transmembrane region" description="Helical" evidence="9">
    <location>
        <begin position="1099"/>
        <end position="1120"/>
    </location>
</feature>
<keyword evidence="6 9" id="KW-0472">Membrane</keyword>
<dbReference type="InterPro" id="IPR001638">
    <property type="entry name" value="Solute-binding_3/MltF_N"/>
</dbReference>
<protein>
    <submittedName>
        <fullName evidence="11">Mechanosensitive ion channel</fullName>
    </submittedName>
</protein>
<dbReference type="Pfam" id="PF00924">
    <property type="entry name" value="MS_channel_2nd"/>
    <property type="match status" value="1"/>
</dbReference>
<dbReference type="Pfam" id="PF12795">
    <property type="entry name" value="MscS_porin"/>
    <property type="match status" value="1"/>
</dbReference>
<evidence type="ECO:0000313" key="12">
    <source>
        <dbReference type="Proteomes" id="UP001139971"/>
    </source>
</evidence>
<name>A0A9X3YPV3_9GAMM</name>
<evidence type="ECO:0000313" key="11">
    <source>
        <dbReference type="EMBL" id="MDC8014748.1"/>
    </source>
</evidence>
<feature type="coiled-coil region" evidence="7">
    <location>
        <begin position="594"/>
        <end position="621"/>
    </location>
</feature>
<feature type="transmembrane region" description="Helical" evidence="9">
    <location>
        <begin position="906"/>
        <end position="930"/>
    </location>
</feature>
<feature type="coiled-coil region" evidence="7">
    <location>
        <begin position="671"/>
        <end position="698"/>
    </location>
</feature>
<dbReference type="InterPro" id="IPR049278">
    <property type="entry name" value="MS_channel_C"/>
</dbReference>
<keyword evidence="3" id="KW-1003">Cell membrane</keyword>
<evidence type="ECO:0000256" key="2">
    <source>
        <dbReference type="ARBA" id="ARBA00008017"/>
    </source>
</evidence>
<evidence type="ECO:0000256" key="8">
    <source>
        <dbReference type="SAM" id="MobiDB-lite"/>
    </source>
</evidence>
<dbReference type="PANTHER" id="PTHR30347:SF1">
    <property type="entry name" value="MECHANOSENSITIVE CHANNEL MSCK"/>
    <property type="match status" value="1"/>
</dbReference>
<dbReference type="InterPro" id="IPR006685">
    <property type="entry name" value="MscS_channel_2nd"/>
</dbReference>
<dbReference type="EMBL" id="JAOVZO020000019">
    <property type="protein sequence ID" value="MDC8014748.1"/>
    <property type="molecule type" value="Genomic_DNA"/>
</dbReference>